<keyword evidence="9" id="KW-1185">Reference proteome</keyword>
<dbReference type="Gene3D" id="3.30.230.10">
    <property type="match status" value="1"/>
</dbReference>
<dbReference type="OrthoDB" id="1524972at2"/>
<sequence length="143" mass="16506">MKLFSLSKYERIKEKKNIQLLIQDGSSVFSSKNSLKAIYLIQDSNEPGVKIAVGISRKAGKAVWRNKLKRIIRDAYRLNKNPLVKSAQQKNKQVLILFTSYSYNEQNNKKLHFNEIAEEVKSLLNKIEKRILGKSKGNQQSIR</sequence>
<dbReference type="Pfam" id="PF00825">
    <property type="entry name" value="Ribonuclease_P"/>
    <property type="match status" value="1"/>
</dbReference>
<evidence type="ECO:0000313" key="9">
    <source>
        <dbReference type="Proteomes" id="UP000007394"/>
    </source>
</evidence>
<dbReference type="AlphaFoldDB" id="I0APK1"/>
<accession>I0APK1</accession>
<gene>
    <name evidence="7" type="primary">rnpA</name>
    <name evidence="8" type="ordered locus">IALB_3205</name>
</gene>
<comment type="catalytic activity">
    <reaction evidence="7">
        <text>Endonucleolytic cleavage of RNA, removing 5'-extranucleotides from tRNA precursor.</text>
        <dbReference type="EC" id="3.1.26.5"/>
    </reaction>
</comment>
<dbReference type="PROSITE" id="PS00648">
    <property type="entry name" value="RIBONUCLEASE_P"/>
    <property type="match status" value="1"/>
</dbReference>
<evidence type="ECO:0000256" key="7">
    <source>
        <dbReference type="HAMAP-Rule" id="MF_00227"/>
    </source>
</evidence>
<evidence type="ECO:0000256" key="5">
    <source>
        <dbReference type="ARBA" id="ARBA00022801"/>
    </source>
</evidence>
<evidence type="ECO:0000256" key="1">
    <source>
        <dbReference type="ARBA" id="ARBA00002663"/>
    </source>
</evidence>
<dbReference type="InterPro" id="IPR020539">
    <property type="entry name" value="RNase_P_CS"/>
</dbReference>
<dbReference type="RefSeq" id="WP_014562042.1">
    <property type="nucleotide sequence ID" value="NC_017464.1"/>
</dbReference>
<dbReference type="GO" id="GO:0042781">
    <property type="term" value="F:3'-tRNA processing endoribonuclease activity"/>
    <property type="evidence" value="ECO:0007669"/>
    <property type="project" value="TreeGrafter"/>
</dbReference>
<keyword evidence="3 7" id="KW-0540">Nuclease</keyword>
<dbReference type="HAMAP" id="MF_00227">
    <property type="entry name" value="RNase_P"/>
    <property type="match status" value="1"/>
</dbReference>
<dbReference type="InterPro" id="IPR000100">
    <property type="entry name" value="RNase_P"/>
</dbReference>
<protein>
    <recommendedName>
        <fullName evidence="7">Ribonuclease P protein component</fullName>
        <shortName evidence="7">RNase P protein</shortName>
        <shortName evidence="7">RNaseP protein</shortName>
        <ecNumber evidence="7">3.1.26.5</ecNumber>
    </recommendedName>
    <alternativeName>
        <fullName evidence="7">Protein C5</fullName>
    </alternativeName>
</protein>
<dbReference type="STRING" id="945713.IALB_3205"/>
<dbReference type="KEGG" id="ial:IALB_3205"/>
<dbReference type="Proteomes" id="UP000007394">
    <property type="component" value="Chromosome"/>
</dbReference>
<comment type="subunit">
    <text evidence="7">Consists of a catalytic RNA component (M1 or rnpB) and a protein subunit.</text>
</comment>
<dbReference type="GO" id="GO:0030677">
    <property type="term" value="C:ribonuclease P complex"/>
    <property type="evidence" value="ECO:0007669"/>
    <property type="project" value="TreeGrafter"/>
</dbReference>
<name>I0APK1_IGNAJ</name>
<dbReference type="InterPro" id="IPR020568">
    <property type="entry name" value="Ribosomal_Su5_D2-typ_SF"/>
</dbReference>
<comment type="similarity">
    <text evidence="7">Belongs to the RnpA family.</text>
</comment>
<dbReference type="HOGENOM" id="CLU_117179_1_1_10"/>
<dbReference type="eggNOG" id="COG0594">
    <property type="taxonomic scope" value="Bacteria"/>
</dbReference>
<keyword evidence="2 7" id="KW-0819">tRNA processing</keyword>
<keyword evidence="6 7" id="KW-0694">RNA-binding</keyword>
<comment type="function">
    <text evidence="1 7">RNaseP catalyzes the removal of the 5'-leader sequence from pre-tRNA to produce the mature 5'-terminus. It can also cleave other RNA substrates such as 4.5S RNA. The protein component plays an auxiliary but essential role in vivo by binding to the 5'-leader sequence and broadening the substrate specificity of the ribozyme.</text>
</comment>
<evidence type="ECO:0000256" key="4">
    <source>
        <dbReference type="ARBA" id="ARBA00022759"/>
    </source>
</evidence>
<evidence type="ECO:0000256" key="3">
    <source>
        <dbReference type="ARBA" id="ARBA00022722"/>
    </source>
</evidence>
<dbReference type="SUPFAM" id="SSF54211">
    <property type="entry name" value="Ribosomal protein S5 domain 2-like"/>
    <property type="match status" value="1"/>
</dbReference>
<dbReference type="GO" id="GO:0004526">
    <property type="term" value="F:ribonuclease P activity"/>
    <property type="evidence" value="ECO:0007669"/>
    <property type="project" value="UniProtKB-UniRule"/>
</dbReference>
<dbReference type="GO" id="GO:0000049">
    <property type="term" value="F:tRNA binding"/>
    <property type="evidence" value="ECO:0007669"/>
    <property type="project" value="UniProtKB-UniRule"/>
</dbReference>
<dbReference type="GO" id="GO:0001682">
    <property type="term" value="P:tRNA 5'-leader removal"/>
    <property type="evidence" value="ECO:0007669"/>
    <property type="project" value="UniProtKB-UniRule"/>
</dbReference>
<organism evidence="8 9">
    <name type="scientific">Ignavibacterium album (strain DSM 19864 / JCM 16511 / NBRC 101810 / Mat9-16)</name>
    <dbReference type="NCBI Taxonomy" id="945713"/>
    <lineage>
        <taxon>Bacteria</taxon>
        <taxon>Pseudomonadati</taxon>
        <taxon>Ignavibacteriota</taxon>
        <taxon>Ignavibacteria</taxon>
        <taxon>Ignavibacteriales</taxon>
        <taxon>Ignavibacteriaceae</taxon>
        <taxon>Ignavibacterium</taxon>
    </lineage>
</organism>
<reference evidence="8 9" key="1">
    <citation type="journal article" date="2012" name="Front. Microbiol.">
        <title>Complete genome of Ignavibacterium album, a metabolically versatile, flagellated, facultative anaerobe from the phylum Chlorobi.</title>
        <authorList>
            <person name="Liu Z."/>
            <person name="Frigaard N.-U."/>
            <person name="Vogl K."/>
            <person name="Iino T."/>
            <person name="Ohkuma M."/>
            <person name="Overmann J."/>
            <person name="Bryant D.A."/>
        </authorList>
    </citation>
    <scope>NUCLEOTIDE SEQUENCE [LARGE SCALE GENOMIC DNA]</scope>
    <source>
        <strain evidence="9">DSM 19864 / JCM 16511 / NBRC 101810 / Mat9-16</strain>
    </source>
</reference>
<keyword evidence="4 7" id="KW-0255">Endonuclease</keyword>
<dbReference type="EC" id="3.1.26.5" evidence="7"/>
<dbReference type="InterPro" id="IPR014721">
    <property type="entry name" value="Ribsml_uS5_D2-typ_fold_subgr"/>
</dbReference>
<dbReference type="EMBL" id="CP003418">
    <property type="protein sequence ID" value="AFH50908.1"/>
    <property type="molecule type" value="Genomic_DNA"/>
</dbReference>
<dbReference type="PANTHER" id="PTHR33992">
    <property type="entry name" value="RIBONUCLEASE P PROTEIN COMPONENT"/>
    <property type="match status" value="1"/>
</dbReference>
<evidence type="ECO:0000256" key="2">
    <source>
        <dbReference type="ARBA" id="ARBA00022694"/>
    </source>
</evidence>
<dbReference type="PANTHER" id="PTHR33992:SF1">
    <property type="entry name" value="RIBONUCLEASE P PROTEIN COMPONENT"/>
    <property type="match status" value="1"/>
</dbReference>
<evidence type="ECO:0000313" key="8">
    <source>
        <dbReference type="EMBL" id="AFH50908.1"/>
    </source>
</evidence>
<keyword evidence="5 7" id="KW-0378">Hydrolase</keyword>
<proteinExistence type="inferred from homology"/>
<evidence type="ECO:0000256" key="6">
    <source>
        <dbReference type="ARBA" id="ARBA00022884"/>
    </source>
</evidence>